<reference evidence="1 2" key="1">
    <citation type="submission" date="2024-04" db="EMBL/GenBank/DDBJ databases">
        <title>whole genome sequencing of Lutimonas vermicola strain IMCC1616.</title>
        <authorList>
            <person name="Bae S.S."/>
        </authorList>
    </citation>
    <scope>NUCLEOTIDE SEQUENCE [LARGE SCALE GENOMIC DNA]</scope>
    <source>
        <strain evidence="1 2">IMCC1616</strain>
    </source>
</reference>
<protein>
    <recommendedName>
        <fullName evidence="3">DUF306 domain-containing protein</fullName>
    </recommendedName>
</protein>
<sequence length="125" mass="13829">MMKNLALKSLILLSIVVLSSFTMVDSFMGVKKILGEWDYTIPDAPYEYQKGVLVLKKIDGVLAGEMIIGGQGSAMEEIVYQKNNLRAVMNVQGEIVKFDLNFTKKTLEGTVSYSQGALEMKGTKK</sequence>
<comment type="caution">
    <text evidence="1">The sequence shown here is derived from an EMBL/GenBank/DDBJ whole genome shotgun (WGS) entry which is preliminary data.</text>
</comment>
<organism evidence="1 2">
    <name type="scientific">Lutimonas vermicola</name>
    <dbReference type="NCBI Taxonomy" id="414288"/>
    <lineage>
        <taxon>Bacteria</taxon>
        <taxon>Pseudomonadati</taxon>
        <taxon>Bacteroidota</taxon>
        <taxon>Flavobacteriia</taxon>
        <taxon>Flavobacteriales</taxon>
        <taxon>Flavobacteriaceae</taxon>
        <taxon>Lutimonas</taxon>
    </lineage>
</organism>
<evidence type="ECO:0008006" key="3">
    <source>
        <dbReference type="Google" id="ProtNLM"/>
    </source>
</evidence>
<evidence type="ECO:0000313" key="2">
    <source>
        <dbReference type="Proteomes" id="UP001474120"/>
    </source>
</evidence>
<gene>
    <name evidence="1" type="ORF">AABB81_00595</name>
</gene>
<evidence type="ECO:0000313" key="1">
    <source>
        <dbReference type="EMBL" id="MEL4454375.1"/>
    </source>
</evidence>
<dbReference type="Proteomes" id="UP001474120">
    <property type="component" value="Unassembled WGS sequence"/>
</dbReference>
<keyword evidence="2" id="KW-1185">Reference proteome</keyword>
<name>A0ABU9L044_9FLAO</name>
<dbReference type="RefSeq" id="WP_342157906.1">
    <property type="nucleotide sequence ID" value="NZ_JBCDNA010000001.1"/>
</dbReference>
<dbReference type="EMBL" id="JBCDNA010000001">
    <property type="protein sequence ID" value="MEL4454375.1"/>
    <property type="molecule type" value="Genomic_DNA"/>
</dbReference>
<accession>A0ABU9L044</accession>
<proteinExistence type="predicted"/>